<dbReference type="EMBL" id="PKPP01015285">
    <property type="protein sequence ID" value="PWA38770.1"/>
    <property type="molecule type" value="Genomic_DNA"/>
</dbReference>
<evidence type="ECO:0000256" key="2">
    <source>
        <dbReference type="SAM" id="MobiDB-lite"/>
    </source>
</evidence>
<dbReference type="PANTHER" id="PTHR31360:SF16">
    <property type="entry name" value="OIL BODY-ASSOCIATED PROTEIN"/>
    <property type="match status" value="1"/>
</dbReference>
<feature type="compositionally biased region" description="Polar residues" evidence="2">
    <location>
        <begin position="1"/>
        <end position="13"/>
    </location>
</feature>
<sequence length="248" mass="28160">MASTHPTDGTTVKNGRGPHDTTPGKPMSLGTHMLDKGAQMLQSLKPIKQMSQHACTFALYSQDKSRQIETHHFVTRINQDFLQCAVYDSDDASGRLIGVEYIVSDKIFDTLQPDEQKLWHSHAHEIQSGLLVHPRVPEMVAKPELENLATTYGKFWCTWQTDRGDKLPIGPPSLMLSPQDEVQCRVKPELVKKRDDKYNISTAAIRGSRTDIMGPQRLHPMADYWREHEKCHAIDVENTVMNKITMFP</sequence>
<evidence type="ECO:0000313" key="3">
    <source>
        <dbReference type="EMBL" id="PWA38770.1"/>
    </source>
</evidence>
<protein>
    <recommendedName>
        <fullName evidence="5">Oil body-associated protein 2A</fullName>
    </recommendedName>
</protein>
<organism evidence="3 4">
    <name type="scientific">Artemisia annua</name>
    <name type="common">Sweet wormwood</name>
    <dbReference type="NCBI Taxonomy" id="35608"/>
    <lineage>
        <taxon>Eukaryota</taxon>
        <taxon>Viridiplantae</taxon>
        <taxon>Streptophyta</taxon>
        <taxon>Embryophyta</taxon>
        <taxon>Tracheophyta</taxon>
        <taxon>Spermatophyta</taxon>
        <taxon>Magnoliopsida</taxon>
        <taxon>eudicotyledons</taxon>
        <taxon>Gunneridae</taxon>
        <taxon>Pentapetalae</taxon>
        <taxon>asterids</taxon>
        <taxon>campanulids</taxon>
        <taxon>Asterales</taxon>
        <taxon>Asteraceae</taxon>
        <taxon>Asteroideae</taxon>
        <taxon>Anthemideae</taxon>
        <taxon>Artemisiinae</taxon>
        <taxon>Artemisia</taxon>
    </lineage>
</organism>
<comment type="similarity">
    <text evidence="1">Belongs to the OBAP family.</text>
</comment>
<keyword evidence="4" id="KW-1185">Reference proteome</keyword>
<evidence type="ECO:0008006" key="5">
    <source>
        <dbReference type="Google" id="ProtNLM"/>
    </source>
</evidence>
<dbReference type="OrthoDB" id="1901244at2759"/>
<accession>A0A2U1KPS9</accession>
<gene>
    <name evidence="3" type="ORF">CTI12_AA578320</name>
</gene>
<evidence type="ECO:0000256" key="1">
    <source>
        <dbReference type="ARBA" id="ARBA00009740"/>
    </source>
</evidence>
<feature type="region of interest" description="Disordered" evidence="2">
    <location>
        <begin position="1"/>
        <end position="30"/>
    </location>
</feature>
<reference evidence="3 4" key="1">
    <citation type="journal article" date="2018" name="Mol. Plant">
        <title>The genome of Artemisia annua provides insight into the evolution of Asteraceae family and artemisinin biosynthesis.</title>
        <authorList>
            <person name="Shen Q."/>
            <person name="Zhang L."/>
            <person name="Liao Z."/>
            <person name="Wang S."/>
            <person name="Yan T."/>
            <person name="Shi P."/>
            <person name="Liu M."/>
            <person name="Fu X."/>
            <person name="Pan Q."/>
            <person name="Wang Y."/>
            <person name="Lv Z."/>
            <person name="Lu X."/>
            <person name="Zhang F."/>
            <person name="Jiang W."/>
            <person name="Ma Y."/>
            <person name="Chen M."/>
            <person name="Hao X."/>
            <person name="Li L."/>
            <person name="Tang Y."/>
            <person name="Lv G."/>
            <person name="Zhou Y."/>
            <person name="Sun X."/>
            <person name="Brodelius P.E."/>
            <person name="Rose J.K.C."/>
            <person name="Tang K."/>
        </authorList>
    </citation>
    <scope>NUCLEOTIDE SEQUENCE [LARGE SCALE GENOMIC DNA]</scope>
    <source>
        <strain evidence="4">cv. Huhao1</strain>
        <tissue evidence="3">Leaf</tissue>
    </source>
</reference>
<dbReference type="STRING" id="35608.A0A2U1KPS9"/>
<dbReference type="Proteomes" id="UP000245207">
    <property type="component" value="Unassembled WGS sequence"/>
</dbReference>
<name>A0A2U1KPS9_ARTAN</name>
<dbReference type="PANTHER" id="PTHR31360">
    <property type="match status" value="1"/>
</dbReference>
<proteinExistence type="inferred from homology"/>
<dbReference type="Pfam" id="PF06884">
    <property type="entry name" value="DUF1264"/>
    <property type="match status" value="1"/>
</dbReference>
<dbReference type="AlphaFoldDB" id="A0A2U1KPS9"/>
<dbReference type="InterPro" id="IPR010686">
    <property type="entry name" value="OBAP-like"/>
</dbReference>
<evidence type="ECO:0000313" key="4">
    <source>
        <dbReference type="Proteomes" id="UP000245207"/>
    </source>
</evidence>
<comment type="caution">
    <text evidence="3">The sequence shown here is derived from an EMBL/GenBank/DDBJ whole genome shotgun (WGS) entry which is preliminary data.</text>
</comment>